<dbReference type="GO" id="GO:0016651">
    <property type="term" value="F:oxidoreductase activity, acting on NAD(P)H"/>
    <property type="evidence" value="ECO:0007669"/>
    <property type="project" value="InterPro"/>
</dbReference>
<reference evidence="2" key="1">
    <citation type="submission" date="2020-11" db="EMBL/GenBank/DDBJ databases">
        <authorList>
            <consortium name="DOE Joint Genome Institute"/>
            <person name="Ahrendt S."/>
            <person name="Riley R."/>
            <person name="Andreopoulos W."/>
            <person name="Labutti K."/>
            <person name="Pangilinan J."/>
            <person name="Ruiz-Duenas F.J."/>
            <person name="Barrasa J.M."/>
            <person name="Sanchez-Garcia M."/>
            <person name="Camarero S."/>
            <person name="Miyauchi S."/>
            <person name="Serrano A."/>
            <person name="Linde D."/>
            <person name="Babiker R."/>
            <person name="Drula E."/>
            <person name="Ayuso-Fernandez I."/>
            <person name="Pacheco R."/>
            <person name="Padilla G."/>
            <person name="Ferreira P."/>
            <person name="Barriuso J."/>
            <person name="Kellner H."/>
            <person name="Castanera R."/>
            <person name="Alfaro M."/>
            <person name="Ramirez L."/>
            <person name="Pisabarro A.G."/>
            <person name="Kuo A."/>
            <person name="Tritt A."/>
            <person name="Lipzen A."/>
            <person name="He G."/>
            <person name="Yan M."/>
            <person name="Ng V."/>
            <person name="Cullen D."/>
            <person name="Martin F."/>
            <person name="Rosso M.-N."/>
            <person name="Henrissat B."/>
            <person name="Hibbett D."/>
            <person name="Martinez A.T."/>
            <person name="Grigoriev I.V."/>
        </authorList>
    </citation>
    <scope>NUCLEOTIDE SEQUENCE</scope>
    <source>
        <strain evidence="2">CBS 506.95</strain>
    </source>
</reference>
<dbReference type="SUPFAM" id="SSF51735">
    <property type="entry name" value="NAD(P)-binding Rossmann-fold domains"/>
    <property type="match status" value="1"/>
</dbReference>
<dbReference type="Pfam" id="PF00107">
    <property type="entry name" value="ADH_zinc_N"/>
    <property type="match status" value="1"/>
</dbReference>
<feature type="domain" description="Enoyl reductase (ER)" evidence="1">
    <location>
        <begin position="12"/>
        <end position="351"/>
    </location>
</feature>
<name>A0A9P6JP49_9AGAR</name>
<gene>
    <name evidence="2" type="ORF">CPB83DRAFT_768482</name>
</gene>
<dbReference type="InterPro" id="IPR020843">
    <property type="entry name" value="ER"/>
</dbReference>
<dbReference type="PANTHER" id="PTHR45348:SF2">
    <property type="entry name" value="ZINC-TYPE ALCOHOL DEHYDROGENASE-LIKE PROTEIN C2E1P3.01"/>
    <property type="match status" value="1"/>
</dbReference>
<dbReference type="Proteomes" id="UP000807306">
    <property type="component" value="Unassembled WGS sequence"/>
</dbReference>
<organism evidence="2 3">
    <name type="scientific">Crepidotus variabilis</name>
    <dbReference type="NCBI Taxonomy" id="179855"/>
    <lineage>
        <taxon>Eukaryota</taxon>
        <taxon>Fungi</taxon>
        <taxon>Dikarya</taxon>
        <taxon>Basidiomycota</taxon>
        <taxon>Agaricomycotina</taxon>
        <taxon>Agaricomycetes</taxon>
        <taxon>Agaricomycetidae</taxon>
        <taxon>Agaricales</taxon>
        <taxon>Agaricineae</taxon>
        <taxon>Crepidotaceae</taxon>
        <taxon>Crepidotus</taxon>
    </lineage>
</organism>
<dbReference type="PANTHER" id="PTHR45348">
    <property type="entry name" value="HYPOTHETICAL OXIDOREDUCTASE (EUROFUNG)"/>
    <property type="match status" value="1"/>
</dbReference>
<proteinExistence type="predicted"/>
<dbReference type="InterPro" id="IPR047122">
    <property type="entry name" value="Trans-enoyl_RdTase-like"/>
</dbReference>
<protein>
    <submittedName>
        <fullName evidence="2">GroES-like protein</fullName>
    </submittedName>
</protein>
<dbReference type="Gene3D" id="3.90.180.10">
    <property type="entry name" value="Medium-chain alcohol dehydrogenases, catalytic domain"/>
    <property type="match status" value="1"/>
</dbReference>
<evidence type="ECO:0000313" key="2">
    <source>
        <dbReference type="EMBL" id="KAF9527448.1"/>
    </source>
</evidence>
<dbReference type="EMBL" id="MU157861">
    <property type="protein sequence ID" value="KAF9527448.1"/>
    <property type="molecule type" value="Genomic_DNA"/>
</dbReference>
<sequence length="357" mass="37490">MPQAQTALVIPAHLGQFKLAQIPVYSPGPGQLLIKVYAAGLNPADWKLQTSGNVVNEFPAVLGLDRVGEVVELGDTVEGFARGDRVITSCHFIENQFQGFQQYAIANASVTGKIPANVTYDEAATIPICLGTAFSALFSEVPHGAGLPAPWTSEGRNIGSGKAILILGGASSVGQFAIQLAKLIGYSTIIATASLKNEALLKSHGATYVLDRSLDATALTAAVSDVTSKGLLGMVVDAIGLESTEKLGIAVLDKWHGQTGQKGTFTSSEPQTSALLKAQTALVVANAVGIPSLPWNTKLFNVLFHDELPKWLKTGAIQPTRLEVLEGGLSAIPAGLKRLENNQVSGLKLVVRPHETV</sequence>
<dbReference type="InterPro" id="IPR011032">
    <property type="entry name" value="GroES-like_sf"/>
</dbReference>
<evidence type="ECO:0000259" key="1">
    <source>
        <dbReference type="SMART" id="SM00829"/>
    </source>
</evidence>
<accession>A0A9P6JP49</accession>
<dbReference type="Gene3D" id="3.40.50.720">
    <property type="entry name" value="NAD(P)-binding Rossmann-like Domain"/>
    <property type="match status" value="1"/>
</dbReference>
<dbReference type="AlphaFoldDB" id="A0A9P6JP49"/>
<keyword evidence="3" id="KW-1185">Reference proteome</keyword>
<dbReference type="Pfam" id="PF08240">
    <property type="entry name" value="ADH_N"/>
    <property type="match status" value="1"/>
</dbReference>
<dbReference type="InterPro" id="IPR036291">
    <property type="entry name" value="NAD(P)-bd_dom_sf"/>
</dbReference>
<dbReference type="SUPFAM" id="SSF50129">
    <property type="entry name" value="GroES-like"/>
    <property type="match status" value="1"/>
</dbReference>
<dbReference type="SMART" id="SM00829">
    <property type="entry name" value="PKS_ER"/>
    <property type="match status" value="1"/>
</dbReference>
<comment type="caution">
    <text evidence="2">The sequence shown here is derived from an EMBL/GenBank/DDBJ whole genome shotgun (WGS) entry which is preliminary data.</text>
</comment>
<dbReference type="InterPro" id="IPR013154">
    <property type="entry name" value="ADH-like_N"/>
</dbReference>
<evidence type="ECO:0000313" key="3">
    <source>
        <dbReference type="Proteomes" id="UP000807306"/>
    </source>
</evidence>
<dbReference type="CDD" id="cd08249">
    <property type="entry name" value="enoyl_reductase_like"/>
    <property type="match status" value="1"/>
</dbReference>
<dbReference type="InterPro" id="IPR013149">
    <property type="entry name" value="ADH-like_C"/>
</dbReference>
<dbReference type="OrthoDB" id="3233595at2759"/>